<feature type="transmembrane region" description="Helical" evidence="6">
    <location>
        <begin position="472"/>
        <end position="497"/>
    </location>
</feature>
<feature type="transmembrane region" description="Helical" evidence="6">
    <location>
        <begin position="77"/>
        <end position="98"/>
    </location>
</feature>
<organism evidence="7 8">
    <name type="scientific">Maribellus comscasis</name>
    <dbReference type="NCBI Taxonomy" id="2681766"/>
    <lineage>
        <taxon>Bacteria</taxon>
        <taxon>Pseudomonadati</taxon>
        <taxon>Bacteroidota</taxon>
        <taxon>Bacteroidia</taxon>
        <taxon>Marinilabiliales</taxon>
        <taxon>Prolixibacteraceae</taxon>
        <taxon>Maribellus</taxon>
    </lineage>
</organism>
<feature type="transmembrane region" description="Helical" evidence="6">
    <location>
        <begin position="44"/>
        <end position="65"/>
    </location>
</feature>
<dbReference type="PANTHER" id="PTHR11101:SF16">
    <property type="entry name" value="PHOSPHATE TRANSPORTER"/>
    <property type="match status" value="1"/>
</dbReference>
<evidence type="ECO:0000256" key="1">
    <source>
        <dbReference type="ARBA" id="ARBA00004141"/>
    </source>
</evidence>
<feature type="transmembrane region" description="Helical" evidence="6">
    <location>
        <begin position="263"/>
        <end position="285"/>
    </location>
</feature>
<feature type="transmembrane region" description="Helical" evidence="6">
    <location>
        <begin position="6"/>
        <end position="24"/>
    </location>
</feature>
<keyword evidence="4 6" id="KW-1133">Transmembrane helix</keyword>
<dbReference type="Pfam" id="PF01384">
    <property type="entry name" value="PHO4"/>
    <property type="match status" value="1"/>
</dbReference>
<sequence length="756" mass="84178">MENFYLILVVILFALAISDLIVGVSNDAVNFLNSALGSKAAPKWVIFLLASLGVLVGATFSNGMMEVARKGIFHPDMFFFSEIMVIFLAVMITDVILLDMFNTFGMPTSTTVSIVFELLGSAVAVSVVKIKAMGGTMLDLSNYINSDKALAIITGILLSVLIAFTVGAVVQYLTRLIFSFRYSKPLKYLGSAFGGLAITAITYFILIKGIRGSAYSEYQMSNGEIMSDWVKHHTLTILLYSFLGWTVVLQVLRLLFKLDILKLIVLIGTFALAMAFAGNDLVNFIGVPVAGFKSFQAWVASGGLSPETFTMEMLRDKSSTPVFMLLISGLVMVVTLITSKKARAVTETEINLGRQSEGMERFGSSLIARLMVRSSLNFNNSIQKVLPGTVRNTLKERFTPISLGAADDPETPAFDKIRASVNLVVASILIAIGTSLKLPLSTTYVTFMVAMGTSLSDRAWDRESAVYRISGVFAVIGGWFLTAIIAFTVSCLIALLISLGGKVMIFVFIAIAIFMVVRTHIMFKKRSVEKSTDEEEVFSEKDEVDKVIAKCNKQVVNSILSASKAYSVSVDSFLKEDRGHLKDGLELKDELNRKSKKQKSKVLNTLSKIEDNVDSGHFYVQVVDYQREVAHSLNFTVEPLYEHIDNNHKPFTKEQSKEMRDLVVHIDEFMNFMLHIVKENKFEEIDSLIVERDKIVELLVDLEKAQIKRIKGKLVNSRNSILYFNTLTETKNMLLHYINLIKAYRDFITLTKKQTK</sequence>
<dbReference type="EMBL" id="CP046401">
    <property type="protein sequence ID" value="QGY43766.1"/>
    <property type="molecule type" value="Genomic_DNA"/>
</dbReference>
<reference evidence="7 8" key="1">
    <citation type="submission" date="2019-11" db="EMBL/GenBank/DDBJ databases">
        <authorList>
            <person name="Zheng R.K."/>
            <person name="Sun C.M."/>
        </authorList>
    </citation>
    <scope>NUCLEOTIDE SEQUENCE [LARGE SCALE GENOMIC DNA]</scope>
    <source>
        <strain evidence="7 8">WC007</strain>
    </source>
</reference>
<comment type="subcellular location">
    <subcellularLocation>
        <location evidence="1 6">Membrane</location>
        <topology evidence="1 6">Multi-pass membrane protein</topology>
    </subcellularLocation>
</comment>
<evidence type="ECO:0000256" key="2">
    <source>
        <dbReference type="ARBA" id="ARBA00022448"/>
    </source>
</evidence>
<keyword evidence="8" id="KW-1185">Reference proteome</keyword>
<dbReference type="GO" id="GO:0005315">
    <property type="term" value="F:phosphate transmembrane transporter activity"/>
    <property type="evidence" value="ECO:0007669"/>
    <property type="project" value="InterPro"/>
</dbReference>
<dbReference type="KEGG" id="mcos:GM418_08875"/>
<evidence type="ECO:0000256" key="3">
    <source>
        <dbReference type="ARBA" id="ARBA00022692"/>
    </source>
</evidence>
<dbReference type="PANTHER" id="PTHR11101">
    <property type="entry name" value="PHOSPHATE TRANSPORTER"/>
    <property type="match status" value="1"/>
</dbReference>
<keyword evidence="2 6" id="KW-0813">Transport</keyword>
<accession>A0A6I6JLQ4</accession>
<evidence type="ECO:0000313" key="7">
    <source>
        <dbReference type="EMBL" id="QGY43766.1"/>
    </source>
</evidence>
<dbReference type="InterPro" id="IPR001204">
    <property type="entry name" value="Phos_transporter"/>
</dbReference>
<protein>
    <recommendedName>
        <fullName evidence="6">Phosphate transporter</fullName>
    </recommendedName>
</protein>
<feature type="transmembrane region" description="Helical" evidence="6">
    <location>
        <begin position="237"/>
        <end position="256"/>
    </location>
</feature>
<comment type="similarity">
    <text evidence="6">Belongs to the inorganic phosphate transporter (PiT) (TC 2.A.20) family.</text>
</comment>
<evidence type="ECO:0000256" key="6">
    <source>
        <dbReference type="RuleBase" id="RU363058"/>
    </source>
</evidence>
<name>A0A6I6JLQ4_9BACT</name>
<gene>
    <name evidence="7" type="ORF">GM418_08875</name>
</gene>
<dbReference type="GO" id="GO:0016020">
    <property type="term" value="C:membrane"/>
    <property type="evidence" value="ECO:0007669"/>
    <property type="project" value="UniProtKB-SubCell"/>
</dbReference>
<evidence type="ECO:0000256" key="5">
    <source>
        <dbReference type="ARBA" id="ARBA00023136"/>
    </source>
</evidence>
<feature type="transmembrane region" description="Helical" evidence="6">
    <location>
        <begin position="110"/>
        <end position="130"/>
    </location>
</feature>
<feature type="transmembrane region" description="Helical" evidence="6">
    <location>
        <begin position="320"/>
        <end position="338"/>
    </location>
</feature>
<keyword evidence="5 6" id="KW-0472">Membrane</keyword>
<dbReference type="RefSeq" id="WP_158865223.1">
    <property type="nucleotide sequence ID" value="NZ_CP046401.1"/>
</dbReference>
<evidence type="ECO:0000256" key="4">
    <source>
        <dbReference type="ARBA" id="ARBA00022989"/>
    </source>
</evidence>
<dbReference type="Proteomes" id="UP000428260">
    <property type="component" value="Chromosome"/>
</dbReference>
<dbReference type="GO" id="GO:0035435">
    <property type="term" value="P:phosphate ion transmembrane transport"/>
    <property type="evidence" value="ECO:0007669"/>
    <property type="project" value="TreeGrafter"/>
</dbReference>
<feature type="transmembrane region" description="Helical" evidence="6">
    <location>
        <begin position="503"/>
        <end position="521"/>
    </location>
</feature>
<proteinExistence type="inferred from homology"/>
<evidence type="ECO:0000313" key="8">
    <source>
        <dbReference type="Proteomes" id="UP000428260"/>
    </source>
</evidence>
<dbReference type="AlphaFoldDB" id="A0A6I6JLQ4"/>
<feature type="transmembrane region" description="Helical" evidence="6">
    <location>
        <begin position="150"/>
        <end position="174"/>
    </location>
</feature>
<keyword evidence="3 6" id="KW-0812">Transmembrane</keyword>
<feature type="transmembrane region" description="Helical" evidence="6">
    <location>
        <begin position="186"/>
        <end position="206"/>
    </location>
</feature>
<keyword evidence="6" id="KW-0592">Phosphate transport</keyword>
<feature type="transmembrane region" description="Helical" evidence="6">
    <location>
        <begin position="419"/>
        <end position="436"/>
    </location>
</feature>